<protein>
    <submittedName>
        <fullName evidence="12">Putative multidrug export ATP-binding/permease protein</fullName>
        <ecNumber evidence="12">3.6.3.-</ecNumber>
    </submittedName>
</protein>
<accession>A0A2N9B3B6</accession>
<evidence type="ECO:0000256" key="2">
    <source>
        <dbReference type="ARBA" id="ARBA00022448"/>
    </source>
</evidence>
<dbReference type="InterPro" id="IPR017871">
    <property type="entry name" value="ABC_transporter-like_CS"/>
</dbReference>
<dbReference type="InterPro" id="IPR039421">
    <property type="entry name" value="Type_1_exporter"/>
</dbReference>
<dbReference type="Pfam" id="PF00005">
    <property type="entry name" value="ABC_tran"/>
    <property type="match status" value="1"/>
</dbReference>
<dbReference type="InterPro" id="IPR011527">
    <property type="entry name" value="ABC1_TM_dom"/>
</dbReference>
<keyword evidence="2" id="KW-0813">Transport</keyword>
<dbReference type="CDD" id="cd18548">
    <property type="entry name" value="ABC_6TM_Tm287_like"/>
    <property type="match status" value="1"/>
</dbReference>
<keyword evidence="5" id="KW-0547">Nucleotide-binding</keyword>
<evidence type="ECO:0000259" key="11">
    <source>
        <dbReference type="PROSITE" id="PS50929"/>
    </source>
</evidence>
<dbReference type="Gene3D" id="1.20.1560.10">
    <property type="entry name" value="ABC transporter type 1, transmembrane domain"/>
    <property type="match status" value="1"/>
</dbReference>
<feature type="domain" description="ABC transporter" evidence="10">
    <location>
        <begin position="331"/>
        <end position="566"/>
    </location>
</feature>
<dbReference type="InterPro" id="IPR003439">
    <property type="entry name" value="ABC_transporter-like_ATP-bd"/>
</dbReference>
<dbReference type="PROSITE" id="PS50929">
    <property type="entry name" value="ABC_TM1F"/>
    <property type="match status" value="1"/>
</dbReference>
<evidence type="ECO:0000256" key="6">
    <source>
        <dbReference type="ARBA" id="ARBA00022840"/>
    </source>
</evidence>
<gene>
    <name evidence="12" type="ORF">SCNRRL3882_1286</name>
</gene>
<evidence type="ECO:0000313" key="12">
    <source>
        <dbReference type="EMBL" id="SOR77817.1"/>
    </source>
</evidence>
<dbReference type="Proteomes" id="UP000235464">
    <property type="component" value="Chromosome I"/>
</dbReference>
<evidence type="ECO:0000256" key="8">
    <source>
        <dbReference type="ARBA" id="ARBA00023136"/>
    </source>
</evidence>
<feature type="domain" description="ABC transmembrane type-1" evidence="11">
    <location>
        <begin position="16"/>
        <end position="297"/>
    </location>
</feature>
<evidence type="ECO:0000256" key="3">
    <source>
        <dbReference type="ARBA" id="ARBA00022475"/>
    </source>
</evidence>
<dbReference type="SUPFAM" id="SSF90123">
    <property type="entry name" value="ABC transporter transmembrane region"/>
    <property type="match status" value="1"/>
</dbReference>
<sequence length="574" mass="61208">MLLHAVSRSMRRRLGLVALLQTGQMLAMLWLPALNADVIDDGVLRGDSGHVVELGMVMLAVTCAQVLCAGGAAYLSATIALAWGRELRQAVFSRILALSAHEVSRIGRAGLITRGTQDVQQIQQLALNALTVMVVAPLTAVGSAALALRQDAPLGLVLSVVLPTLTVALWLVLRRTLPLSAAVQQRLDHINRIMRERLAGIRTTRSFDRDSHEEARFRIADRAMMRTGLALGRAQALIMPTFTVVIELSSIAVLWFGGVRVAADDIEMGTVIAFLHYLSLMLQAVMMAMGVFLQASRAGASVGRVQEVLRTGATVDLPRQSVGRPVHPPGVLIESVGFRYPGAQDAALHSVSLTVAPGETVVLTGAVGSGKTTLLHLVARLGDPDGGRIAVGGRDVRALDRDTLAEAIGLLTQRPYLFSGTVAEHLRRGAPEADDRALWRALELAQARDFVEATGHGLDAPVSAGGANLSGGQRQRLAIAQLLLKRPSVYLLDEPFSALDAGTAARLRAVLDDETRTAARLVVSQHMATLRAADRVVVLDRGRVVGQGPHADLLADNTVYRDIVLARGGRVEAS</sequence>
<dbReference type="Pfam" id="PF00664">
    <property type="entry name" value="ABC_membrane"/>
    <property type="match status" value="1"/>
</dbReference>
<dbReference type="Gene3D" id="3.40.50.300">
    <property type="entry name" value="P-loop containing nucleotide triphosphate hydrolases"/>
    <property type="match status" value="1"/>
</dbReference>
<evidence type="ECO:0000256" key="9">
    <source>
        <dbReference type="SAM" id="Phobius"/>
    </source>
</evidence>
<dbReference type="InterPro" id="IPR036640">
    <property type="entry name" value="ABC1_TM_sf"/>
</dbReference>
<keyword evidence="4 9" id="KW-0812">Transmembrane</keyword>
<dbReference type="FunFam" id="3.40.50.300:FF:000854">
    <property type="entry name" value="Multidrug ABC transporter ATP-binding protein"/>
    <property type="match status" value="1"/>
</dbReference>
<dbReference type="InterPro" id="IPR027417">
    <property type="entry name" value="P-loop_NTPase"/>
</dbReference>
<evidence type="ECO:0000259" key="10">
    <source>
        <dbReference type="PROSITE" id="PS50893"/>
    </source>
</evidence>
<feature type="transmembrane region" description="Helical" evidence="9">
    <location>
        <begin position="125"/>
        <end position="148"/>
    </location>
</feature>
<keyword evidence="13" id="KW-1185">Reference proteome</keyword>
<feature type="transmembrane region" description="Helical" evidence="9">
    <location>
        <begin position="59"/>
        <end position="84"/>
    </location>
</feature>
<keyword evidence="12" id="KW-0378">Hydrolase</keyword>
<feature type="transmembrane region" description="Helical" evidence="9">
    <location>
        <begin position="268"/>
        <end position="293"/>
    </location>
</feature>
<name>A0A2N9B3B6_STRCX</name>
<dbReference type="GO" id="GO:0005886">
    <property type="term" value="C:plasma membrane"/>
    <property type="evidence" value="ECO:0007669"/>
    <property type="project" value="UniProtKB-SubCell"/>
</dbReference>
<dbReference type="PANTHER" id="PTHR43394">
    <property type="entry name" value="ATP-DEPENDENT PERMEASE MDL1, MITOCHONDRIAL"/>
    <property type="match status" value="1"/>
</dbReference>
<dbReference type="PROSITE" id="PS00211">
    <property type="entry name" value="ABC_TRANSPORTER_1"/>
    <property type="match status" value="1"/>
</dbReference>
<feature type="transmembrane region" description="Helical" evidence="9">
    <location>
        <begin position="234"/>
        <end position="256"/>
    </location>
</feature>
<dbReference type="GO" id="GO:0016887">
    <property type="term" value="F:ATP hydrolysis activity"/>
    <property type="evidence" value="ECO:0007669"/>
    <property type="project" value="InterPro"/>
</dbReference>
<evidence type="ECO:0000256" key="1">
    <source>
        <dbReference type="ARBA" id="ARBA00004651"/>
    </source>
</evidence>
<reference evidence="13" key="1">
    <citation type="submission" date="2017-11" db="EMBL/GenBank/DDBJ databases">
        <authorList>
            <person name="Wibberg D."/>
        </authorList>
    </citation>
    <scope>NUCLEOTIDE SEQUENCE [LARGE SCALE GENOMIC DNA]</scope>
</reference>
<dbReference type="SMART" id="SM00382">
    <property type="entry name" value="AAA"/>
    <property type="match status" value="1"/>
</dbReference>
<dbReference type="GO" id="GO:0005524">
    <property type="term" value="F:ATP binding"/>
    <property type="evidence" value="ECO:0007669"/>
    <property type="project" value="UniProtKB-KW"/>
</dbReference>
<dbReference type="InterPro" id="IPR003593">
    <property type="entry name" value="AAA+_ATPase"/>
</dbReference>
<keyword evidence="7 9" id="KW-1133">Transmembrane helix</keyword>
<dbReference type="GO" id="GO:0015421">
    <property type="term" value="F:ABC-type oligopeptide transporter activity"/>
    <property type="evidence" value="ECO:0007669"/>
    <property type="project" value="TreeGrafter"/>
</dbReference>
<evidence type="ECO:0000256" key="5">
    <source>
        <dbReference type="ARBA" id="ARBA00022741"/>
    </source>
</evidence>
<dbReference type="EC" id="3.6.3.-" evidence="12"/>
<comment type="subcellular location">
    <subcellularLocation>
        <location evidence="1">Cell membrane</location>
        <topology evidence="1">Multi-pass membrane protein</topology>
    </subcellularLocation>
</comment>
<evidence type="ECO:0000256" key="4">
    <source>
        <dbReference type="ARBA" id="ARBA00022692"/>
    </source>
</evidence>
<proteinExistence type="predicted"/>
<dbReference type="PANTHER" id="PTHR43394:SF1">
    <property type="entry name" value="ATP-BINDING CASSETTE SUB-FAMILY B MEMBER 10, MITOCHONDRIAL"/>
    <property type="match status" value="1"/>
</dbReference>
<dbReference type="PROSITE" id="PS50893">
    <property type="entry name" value="ABC_TRANSPORTER_2"/>
    <property type="match status" value="1"/>
</dbReference>
<keyword evidence="6 12" id="KW-0067">ATP-binding</keyword>
<organism evidence="12 13">
    <name type="scientific">Streptomyces chartreusis NRRL 3882</name>
    <dbReference type="NCBI Taxonomy" id="1079985"/>
    <lineage>
        <taxon>Bacteria</taxon>
        <taxon>Bacillati</taxon>
        <taxon>Actinomycetota</taxon>
        <taxon>Actinomycetes</taxon>
        <taxon>Kitasatosporales</taxon>
        <taxon>Streptomycetaceae</taxon>
        <taxon>Streptomyces</taxon>
    </lineage>
</organism>
<keyword evidence="3" id="KW-1003">Cell membrane</keyword>
<dbReference type="SUPFAM" id="SSF52540">
    <property type="entry name" value="P-loop containing nucleoside triphosphate hydrolases"/>
    <property type="match status" value="1"/>
</dbReference>
<keyword evidence="8 9" id="KW-0472">Membrane</keyword>
<dbReference type="AlphaFoldDB" id="A0A2N9B3B6"/>
<evidence type="ECO:0000256" key="7">
    <source>
        <dbReference type="ARBA" id="ARBA00022989"/>
    </source>
</evidence>
<evidence type="ECO:0000313" key="13">
    <source>
        <dbReference type="Proteomes" id="UP000235464"/>
    </source>
</evidence>
<dbReference type="EMBL" id="LT963352">
    <property type="protein sequence ID" value="SOR77817.1"/>
    <property type="molecule type" value="Genomic_DNA"/>
</dbReference>
<feature type="transmembrane region" description="Helical" evidence="9">
    <location>
        <begin position="154"/>
        <end position="173"/>
    </location>
</feature>